<dbReference type="EMBL" id="CP093349">
    <property type="protein sequence ID" value="WOH08161.1"/>
    <property type="molecule type" value="Genomic_DNA"/>
</dbReference>
<feature type="domain" description="RING-type" evidence="5">
    <location>
        <begin position="157"/>
        <end position="195"/>
    </location>
</feature>
<accession>A0AAF0XKM0</accession>
<dbReference type="InterPro" id="IPR013083">
    <property type="entry name" value="Znf_RING/FYVE/PHD"/>
</dbReference>
<dbReference type="KEGG" id="dcr:108196710"/>
<dbReference type="GO" id="GO:0016567">
    <property type="term" value="P:protein ubiquitination"/>
    <property type="evidence" value="ECO:0007669"/>
    <property type="project" value="TreeGrafter"/>
</dbReference>
<dbReference type="Gene3D" id="3.30.40.10">
    <property type="entry name" value="Zinc/RING finger domain, C3HC4 (zinc finger)"/>
    <property type="match status" value="1"/>
</dbReference>
<dbReference type="GO" id="GO:0061630">
    <property type="term" value="F:ubiquitin protein ligase activity"/>
    <property type="evidence" value="ECO:0007669"/>
    <property type="project" value="TreeGrafter"/>
</dbReference>
<keyword evidence="1" id="KW-0479">Metal-binding</keyword>
<keyword evidence="7" id="KW-1185">Reference proteome</keyword>
<dbReference type="InterPro" id="IPR017907">
    <property type="entry name" value="Znf_RING_CS"/>
</dbReference>
<keyword evidence="3" id="KW-0862">Zinc</keyword>
<reference evidence="6" key="2">
    <citation type="submission" date="2022-03" db="EMBL/GenBank/DDBJ databases">
        <title>Draft title - Genomic analysis of global carrot germplasm unveils the trajectory of domestication and the origin of high carotenoid orange carrot.</title>
        <authorList>
            <person name="Iorizzo M."/>
            <person name="Ellison S."/>
            <person name="Senalik D."/>
            <person name="Macko-Podgorni A."/>
            <person name="Grzebelus D."/>
            <person name="Bostan H."/>
            <person name="Rolling W."/>
            <person name="Curaba J."/>
            <person name="Simon P."/>
        </authorList>
    </citation>
    <scope>NUCLEOTIDE SEQUENCE</scope>
    <source>
        <tissue evidence="6">Leaf</tissue>
    </source>
</reference>
<proteinExistence type="predicted"/>
<dbReference type="PROSITE" id="PS50089">
    <property type="entry name" value="ZF_RING_2"/>
    <property type="match status" value="1"/>
</dbReference>
<dbReference type="Proteomes" id="UP000077755">
    <property type="component" value="Chromosome 7"/>
</dbReference>
<evidence type="ECO:0000256" key="4">
    <source>
        <dbReference type="PROSITE-ProRule" id="PRU00175"/>
    </source>
</evidence>
<dbReference type="PROSITE" id="PS00518">
    <property type="entry name" value="ZF_RING_1"/>
    <property type="match status" value="1"/>
</dbReference>
<dbReference type="SMART" id="SM00184">
    <property type="entry name" value="RING"/>
    <property type="match status" value="1"/>
</dbReference>
<dbReference type="PANTHER" id="PTHR15315:SF35">
    <property type="entry name" value="F21J9.10"/>
    <property type="match status" value="1"/>
</dbReference>
<dbReference type="SUPFAM" id="SSF57850">
    <property type="entry name" value="RING/U-box"/>
    <property type="match status" value="1"/>
</dbReference>
<dbReference type="InterPro" id="IPR001841">
    <property type="entry name" value="Znf_RING"/>
</dbReference>
<evidence type="ECO:0000256" key="1">
    <source>
        <dbReference type="ARBA" id="ARBA00022723"/>
    </source>
</evidence>
<evidence type="ECO:0000256" key="2">
    <source>
        <dbReference type="ARBA" id="ARBA00022771"/>
    </source>
</evidence>
<organism evidence="6 7">
    <name type="scientific">Daucus carota subsp. sativus</name>
    <name type="common">Carrot</name>
    <dbReference type="NCBI Taxonomy" id="79200"/>
    <lineage>
        <taxon>Eukaryota</taxon>
        <taxon>Viridiplantae</taxon>
        <taxon>Streptophyta</taxon>
        <taxon>Embryophyta</taxon>
        <taxon>Tracheophyta</taxon>
        <taxon>Spermatophyta</taxon>
        <taxon>Magnoliopsida</taxon>
        <taxon>eudicotyledons</taxon>
        <taxon>Gunneridae</taxon>
        <taxon>Pentapetalae</taxon>
        <taxon>asterids</taxon>
        <taxon>campanulids</taxon>
        <taxon>Apiales</taxon>
        <taxon>Apiaceae</taxon>
        <taxon>Apioideae</taxon>
        <taxon>Scandiceae</taxon>
        <taxon>Daucinae</taxon>
        <taxon>Daucus</taxon>
        <taxon>Daucus sect. Daucus</taxon>
    </lineage>
</organism>
<evidence type="ECO:0000313" key="7">
    <source>
        <dbReference type="Proteomes" id="UP000077755"/>
    </source>
</evidence>
<name>A0AAF0XKM0_DAUCS</name>
<reference evidence="6" key="1">
    <citation type="journal article" date="2016" name="Nat. Genet.">
        <title>A high-quality carrot genome assembly provides new insights into carotenoid accumulation and asterid genome evolution.</title>
        <authorList>
            <person name="Iorizzo M."/>
            <person name="Ellison S."/>
            <person name="Senalik D."/>
            <person name="Zeng P."/>
            <person name="Satapoomin P."/>
            <person name="Huang J."/>
            <person name="Bowman M."/>
            <person name="Iovene M."/>
            <person name="Sanseverino W."/>
            <person name="Cavagnaro P."/>
            <person name="Yildiz M."/>
            <person name="Macko-Podgorni A."/>
            <person name="Moranska E."/>
            <person name="Grzebelus E."/>
            <person name="Grzebelus D."/>
            <person name="Ashrafi H."/>
            <person name="Zheng Z."/>
            <person name="Cheng S."/>
            <person name="Spooner D."/>
            <person name="Van Deynze A."/>
            <person name="Simon P."/>
        </authorList>
    </citation>
    <scope>NUCLEOTIDE SEQUENCE</scope>
    <source>
        <tissue evidence="6">Leaf</tissue>
    </source>
</reference>
<evidence type="ECO:0000313" key="6">
    <source>
        <dbReference type="EMBL" id="WOH08161.1"/>
    </source>
</evidence>
<evidence type="ECO:0000256" key="3">
    <source>
        <dbReference type="ARBA" id="ARBA00022833"/>
    </source>
</evidence>
<protein>
    <recommendedName>
        <fullName evidence="5">RING-type domain-containing protein</fullName>
    </recommendedName>
</protein>
<gene>
    <name evidence="6" type="ORF">DCAR_0727598</name>
</gene>
<dbReference type="AlphaFoldDB" id="A0AAF0XKM0"/>
<dbReference type="Pfam" id="PF13920">
    <property type="entry name" value="zf-C3HC4_3"/>
    <property type="match status" value="1"/>
</dbReference>
<dbReference type="PANTHER" id="PTHR15315">
    <property type="entry name" value="RING FINGER PROTEIN 41, 151"/>
    <property type="match status" value="1"/>
</dbReference>
<dbReference type="GO" id="GO:0008270">
    <property type="term" value="F:zinc ion binding"/>
    <property type="evidence" value="ECO:0007669"/>
    <property type="project" value="UniProtKB-KW"/>
</dbReference>
<keyword evidence="2 4" id="KW-0863">Zinc-finger</keyword>
<sequence length="253" mass="29023">MDMVYYPVGRGSYDDYFKLLEADVQHANALAAAVPRGKDGARLQMKLVYNDLAPFFLFLLQWIDSSCTCLLPRYLNLFEILVYKVYTDGRRTVSACGRRATVDDFYAVILPSLLGLNNMVEMDITRDEKPGTEIISKERLHGGISSSKLEFEREAECGICLEPCAKIVLPTCCHAMCINCYRDWNARSKACPFCRGNIKRVMSRDLWVLTCGDDVVETDTVLKEDLRRFYLYISKLPKDTPDSLFFMNYEYLI</sequence>
<evidence type="ECO:0000259" key="5">
    <source>
        <dbReference type="PROSITE" id="PS50089"/>
    </source>
</evidence>